<evidence type="ECO:0000313" key="10">
    <source>
        <dbReference type="EMBL" id="ADQ79740.1"/>
    </source>
</evidence>
<organism evidence="10 11">
    <name type="scientific">Paludibacter propionicigenes (strain DSM 17365 / JCM 13257 / WB4)</name>
    <dbReference type="NCBI Taxonomy" id="694427"/>
    <lineage>
        <taxon>Bacteria</taxon>
        <taxon>Pseudomonadati</taxon>
        <taxon>Bacteroidota</taxon>
        <taxon>Bacteroidia</taxon>
        <taxon>Bacteroidales</taxon>
        <taxon>Paludibacteraceae</taxon>
        <taxon>Paludibacter</taxon>
    </lineage>
</organism>
<dbReference type="InterPro" id="IPR015421">
    <property type="entry name" value="PyrdxlP-dep_Trfase_major"/>
</dbReference>
<comment type="catalytic activity">
    <reaction evidence="6 8">
        <text>(sulfur carrier)-H + L-cysteine = (sulfur carrier)-SH + L-alanine</text>
        <dbReference type="Rhea" id="RHEA:43892"/>
        <dbReference type="Rhea" id="RHEA-COMP:14737"/>
        <dbReference type="Rhea" id="RHEA-COMP:14739"/>
        <dbReference type="ChEBI" id="CHEBI:29917"/>
        <dbReference type="ChEBI" id="CHEBI:35235"/>
        <dbReference type="ChEBI" id="CHEBI:57972"/>
        <dbReference type="ChEBI" id="CHEBI:64428"/>
        <dbReference type="EC" id="2.8.1.7"/>
    </reaction>
</comment>
<accession>E4T4U6</accession>
<evidence type="ECO:0000256" key="6">
    <source>
        <dbReference type="ARBA" id="ARBA00050776"/>
    </source>
</evidence>
<dbReference type="GO" id="GO:0031071">
    <property type="term" value="F:cysteine desulfurase activity"/>
    <property type="evidence" value="ECO:0007669"/>
    <property type="project" value="UniProtKB-UniRule"/>
</dbReference>
<dbReference type="STRING" id="694427.Palpr_1597"/>
<dbReference type="Pfam" id="PF00266">
    <property type="entry name" value="Aminotran_5"/>
    <property type="match status" value="1"/>
</dbReference>
<comment type="function">
    <text evidence="8">Catalyzes the removal of elemental sulfur and selenium atoms from L-cysteine, L-cystine, L-selenocysteine, and L-selenocystine to produce L-alanine.</text>
</comment>
<reference evidence="10 11" key="2">
    <citation type="journal article" date="2011" name="Stand. Genomic Sci.">
        <title>Complete genome sequence of Paludibacter propionicigenes type strain (WB4).</title>
        <authorList>
            <person name="Gronow S."/>
            <person name="Munk C."/>
            <person name="Lapidus A."/>
            <person name="Nolan M."/>
            <person name="Lucas S."/>
            <person name="Hammon N."/>
            <person name="Deshpande S."/>
            <person name="Cheng J.F."/>
            <person name="Tapia R."/>
            <person name="Han C."/>
            <person name="Goodwin L."/>
            <person name="Pitluck S."/>
            <person name="Liolios K."/>
            <person name="Ivanova N."/>
            <person name="Mavromatis K."/>
            <person name="Mikhailova N."/>
            <person name="Pati A."/>
            <person name="Chen A."/>
            <person name="Palaniappan K."/>
            <person name="Land M."/>
            <person name="Hauser L."/>
            <person name="Chang Y.J."/>
            <person name="Jeffries C.D."/>
            <person name="Brambilla E."/>
            <person name="Rohde M."/>
            <person name="Goker M."/>
            <person name="Detter J.C."/>
            <person name="Woyke T."/>
            <person name="Bristow J."/>
            <person name="Eisen J.A."/>
            <person name="Markowitz V."/>
            <person name="Hugenholtz P."/>
            <person name="Kyrpides N.C."/>
            <person name="Klenk H.P."/>
        </authorList>
    </citation>
    <scope>NUCLEOTIDE SEQUENCE [LARGE SCALE GENOMIC DNA]</scope>
    <source>
        <strain evidence="11">DSM 17365 / JCM 13257 / WB4</strain>
    </source>
</reference>
<dbReference type="InterPro" id="IPR010970">
    <property type="entry name" value="Cys_dSase_SufS"/>
</dbReference>
<keyword evidence="5 8" id="KW-0663">Pyridoxal phosphate</keyword>
<dbReference type="AlphaFoldDB" id="E4T4U6"/>
<comment type="cofactor">
    <cofactor evidence="1 7">
        <name>pyridoxal 5'-phosphate</name>
        <dbReference type="ChEBI" id="CHEBI:597326"/>
    </cofactor>
</comment>
<evidence type="ECO:0000259" key="9">
    <source>
        <dbReference type="Pfam" id="PF00266"/>
    </source>
</evidence>
<dbReference type="InterPro" id="IPR015422">
    <property type="entry name" value="PyrdxlP-dep_Trfase_small"/>
</dbReference>
<dbReference type="KEGG" id="ppn:Palpr_1597"/>
<evidence type="ECO:0000256" key="4">
    <source>
        <dbReference type="ARBA" id="ARBA00022679"/>
    </source>
</evidence>
<dbReference type="Proteomes" id="UP000008718">
    <property type="component" value="Chromosome"/>
</dbReference>
<keyword evidence="4 8" id="KW-0808">Transferase</keyword>
<evidence type="ECO:0000256" key="3">
    <source>
        <dbReference type="ARBA" id="ARBA00012239"/>
    </source>
</evidence>
<dbReference type="GO" id="GO:0030170">
    <property type="term" value="F:pyridoxal phosphate binding"/>
    <property type="evidence" value="ECO:0007669"/>
    <property type="project" value="UniProtKB-UniRule"/>
</dbReference>
<evidence type="ECO:0000256" key="7">
    <source>
        <dbReference type="RuleBase" id="RU004504"/>
    </source>
</evidence>
<evidence type="ECO:0000256" key="2">
    <source>
        <dbReference type="ARBA" id="ARBA00010447"/>
    </source>
</evidence>
<dbReference type="OrthoDB" id="9804366at2"/>
<dbReference type="SUPFAM" id="SSF53383">
    <property type="entry name" value="PLP-dependent transferases"/>
    <property type="match status" value="1"/>
</dbReference>
<dbReference type="EC" id="2.8.1.7" evidence="3 8"/>
<gene>
    <name evidence="10" type="ordered locus">Palpr_1597</name>
</gene>
<name>E4T4U6_PALPW</name>
<dbReference type="HOGENOM" id="CLU_003433_7_2_10"/>
<dbReference type="CDD" id="cd06453">
    <property type="entry name" value="SufS_like"/>
    <property type="match status" value="1"/>
</dbReference>
<dbReference type="GO" id="GO:0006534">
    <property type="term" value="P:cysteine metabolic process"/>
    <property type="evidence" value="ECO:0007669"/>
    <property type="project" value="UniProtKB-UniRule"/>
</dbReference>
<dbReference type="eggNOG" id="COG0520">
    <property type="taxonomic scope" value="Bacteria"/>
</dbReference>
<evidence type="ECO:0000256" key="8">
    <source>
        <dbReference type="RuleBase" id="RU004506"/>
    </source>
</evidence>
<protein>
    <recommendedName>
        <fullName evidence="3 8">Cysteine desulfurase</fullName>
        <ecNumber evidence="3 8">2.8.1.7</ecNumber>
    </recommendedName>
</protein>
<reference key="1">
    <citation type="submission" date="2010-11" db="EMBL/GenBank/DDBJ databases">
        <title>The complete genome of Paludibacter propionicigenes DSM 17365.</title>
        <authorList>
            <consortium name="US DOE Joint Genome Institute (JGI-PGF)"/>
            <person name="Lucas S."/>
            <person name="Copeland A."/>
            <person name="Lapidus A."/>
            <person name="Bruce D."/>
            <person name="Goodwin L."/>
            <person name="Pitluck S."/>
            <person name="Kyrpides N."/>
            <person name="Mavromatis K."/>
            <person name="Ivanova N."/>
            <person name="Munk A.C."/>
            <person name="Brettin T."/>
            <person name="Detter J.C."/>
            <person name="Han C."/>
            <person name="Tapia R."/>
            <person name="Land M."/>
            <person name="Hauser L."/>
            <person name="Markowitz V."/>
            <person name="Cheng J.-F."/>
            <person name="Hugenholtz P."/>
            <person name="Woyke T."/>
            <person name="Wu D."/>
            <person name="Gronow S."/>
            <person name="Wellnitz S."/>
            <person name="Brambilla E."/>
            <person name="Klenk H.-P."/>
            <person name="Eisen J.A."/>
        </authorList>
    </citation>
    <scope>NUCLEOTIDE SEQUENCE</scope>
    <source>
        <strain>WB4</strain>
    </source>
</reference>
<dbReference type="EMBL" id="CP002345">
    <property type="protein sequence ID" value="ADQ79740.1"/>
    <property type="molecule type" value="Genomic_DNA"/>
</dbReference>
<dbReference type="PROSITE" id="PS00595">
    <property type="entry name" value="AA_TRANSFER_CLASS_5"/>
    <property type="match status" value="1"/>
</dbReference>
<dbReference type="RefSeq" id="WP_013445109.1">
    <property type="nucleotide sequence ID" value="NC_014734.1"/>
</dbReference>
<evidence type="ECO:0000256" key="1">
    <source>
        <dbReference type="ARBA" id="ARBA00001933"/>
    </source>
</evidence>
<dbReference type="PANTHER" id="PTHR43586:SF8">
    <property type="entry name" value="CYSTEINE DESULFURASE 1, CHLOROPLASTIC"/>
    <property type="match status" value="1"/>
</dbReference>
<dbReference type="GO" id="GO:0016829">
    <property type="term" value="F:lyase activity"/>
    <property type="evidence" value="ECO:0007669"/>
    <property type="project" value="UniProtKB-KW"/>
</dbReference>
<dbReference type="InterPro" id="IPR000192">
    <property type="entry name" value="Aminotrans_V_dom"/>
</dbReference>
<evidence type="ECO:0000313" key="11">
    <source>
        <dbReference type="Proteomes" id="UP000008718"/>
    </source>
</evidence>
<dbReference type="Gene3D" id="3.40.640.10">
    <property type="entry name" value="Type I PLP-dependent aspartate aminotransferase-like (Major domain)"/>
    <property type="match status" value="1"/>
</dbReference>
<comment type="similarity">
    <text evidence="2 8">Belongs to the class-V pyridoxal-phosphate-dependent aminotransferase family. Csd subfamily.</text>
</comment>
<keyword evidence="10" id="KW-0456">Lyase</keyword>
<evidence type="ECO:0000256" key="5">
    <source>
        <dbReference type="ARBA" id="ARBA00022898"/>
    </source>
</evidence>
<proteinExistence type="inferred from homology"/>
<keyword evidence="11" id="KW-1185">Reference proteome</keyword>
<dbReference type="InterPro" id="IPR015424">
    <property type="entry name" value="PyrdxlP-dep_Trfase"/>
</dbReference>
<dbReference type="PANTHER" id="PTHR43586">
    <property type="entry name" value="CYSTEINE DESULFURASE"/>
    <property type="match status" value="1"/>
</dbReference>
<sequence length="540" mass="59850">MLELNNSNTNYKSPSGDLGGFDIGRLREIASGFCPEEARQIASEVIPDDINLESVYASFAQLQNPLGISTGGLVLPDFQAGLPFTDGLNNLFFPDSPATTKQDDLSSAARNQFADNTYSDYSFLRDQEFNYSNRDVFDVQTIRKDFPILHQKVNGKDLIWFDNAATTQKPAHVINTLTRFYQQDNSNIHRAAHTLAARSTDAYEGAREKVKDFIHASSPDEIIFVRGTTEGINLVAQTYGRKYIQEGDEIIISTLDHHANIVPWQQLAKEKKAKLLVIPINDNGEIILEEYERLLSPRTKIVSIGQVNNTFGTILPIKTMIDLAKRYGARVLIDGAQSVAHTPVDVQELGCDFFVFSGHKIYAPNGIGVVYGKKEILDILPPWQGGGNMIQDVTFEETIFNGPPARFEAGTPNVADAVGLGAALDYVSHVGLVNISKYEHYLTEYAREHLSKINGLTLIGNPRERVSVVSFVLKDVPTPEVGRLLDKDAGIALRAGHHCAQPSLRRLGVEATVRPSFSFYNTTDEIDKLVDAVRRIQSNR</sequence>
<dbReference type="Gene3D" id="3.90.1150.10">
    <property type="entry name" value="Aspartate Aminotransferase, domain 1"/>
    <property type="match status" value="1"/>
</dbReference>
<dbReference type="InterPro" id="IPR020578">
    <property type="entry name" value="Aminotrans_V_PyrdxlP_BS"/>
</dbReference>
<dbReference type="NCBIfam" id="TIGR01979">
    <property type="entry name" value="sufS"/>
    <property type="match status" value="1"/>
</dbReference>
<feature type="domain" description="Aminotransferase class V" evidence="9">
    <location>
        <begin position="159"/>
        <end position="529"/>
    </location>
</feature>